<evidence type="ECO:0000256" key="3">
    <source>
        <dbReference type="ARBA" id="ARBA00023224"/>
    </source>
</evidence>
<dbReference type="GO" id="GO:0007165">
    <property type="term" value="P:signal transduction"/>
    <property type="evidence" value="ECO:0007669"/>
    <property type="project" value="UniProtKB-KW"/>
</dbReference>
<reference evidence="10 13" key="3">
    <citation type="submission" date="2017-11" db="EMBL/GenBank/DDBJ databases">
        <title>Complete genome sequence of Serratia sp. ATCC 39006 LacA.</title>
        <authorList>
            <person name="Hampton H.G."/>
            <person name="Jackson S.A."/>
            <person name="Jauregui R."/>
            <person name="Poulter G.T.M."/>
            <person name="Salmond G.P.C."/>
            <person name="Fineran P.C."/>
        </authorList>
    </citation>
    <scope>NUCLEOTIDE SEQUENCE [LARGE SCALE GENOMIC DNA]</scope>
    <source>
        <strain evidence="10 13">ATCC 39006</strain>
    </source>
</reference>
<dbReference type="InterPro" id="IPR003660">
    <property type="entry name" value="HAMP_dom"/>
</dbReference>
<dbReference type="Pfam" id="PF00672">
    <property type="entry name" value="HAMP"/>
    <property type="match status" value="1"/>
</dbReference>
<dbReference type="GO" id="GO:0005886">
    <property type="term" value="C:plasma membrane"/>
    <property type="evidence" value="ECO:0007669"/>
    <property type="project" value="TreeGrafter"/>
</dbReference>
<dbReference type="FunFam" id="1.10.287.950:FF:000001">
    <property type="entry name" value="Methyl-accepting chemotaxis sensory transducer"/>
    <property type="match status" value="1"/>
</dbReference>
<sequence>MTMKFENIKVGKKLGFGFLLILLLTIIIASVSIKYIETLRDRFEKITLNNQINEAINQARYYRALYMSNYNPDDIKKNAESIDHIVNILAIIQTKSWSKDYDDRLQKISQLINEYKEKQKVYLAAVAKKDDVRKSWNISGTTQPLNELEQQIKSENNPELLLQLTRLNQKLITVRYYVRGLLLSRNSEAEKPLIAALVDAQNSLSQLYQALNKDQQALIDPVVSTLSHYKTQIQAYLPAYQEELNQAKNIADTAQALSDIVVNMVNEEIQISGRDIKNAELQIAITALITLILGIIIALFVSRQITHPLNQTVTIAEGIATGDLTIPITTTRRDELGMLFGSMAKMKANLHTMIDEIRLGVSQITTAASEIVAGNNDLSARTEAQAAAVEQTAASMEQLTATVKQNADNAHHANKLVVDATQTAKEGGKLVENVVHTMSEIEGSSKRIAEITSVINGIAFQTNILALNAAVEAARAGEQGRGFAVVANEVRNLAQRSAQAAKEIEGLIATSVEQVTHGAKLVNNTGKTMTDIVTAVTHVHDIMSEITVASDEQSRGIAQVNQAIVDMDSTTQQNAALVQESSAAASSLEDQAMMLSNAVSVFRLSSSQELEPITHGIPFTRTTQQLPYKK</sequence>
<dbReference type="SMART" id="SM00304">
    <property type="entry name" value="HAMP"/>
    <property type="match status" value="1"/>
</dbReference>
<evidence type="ECO:0000259" key="9">
    <source>
        <dbReference type="PROSITE" id="PS51753"/>
    </source>
</evidence>
<reference evidence="11 12" key="1">
    <citation type="journal article" date="2013" name="Genome Announc.">
        <title>Draft genome sequence of Serratia sp. strain ATCC 39006, a model bacterium for analysis of the biosynthesis and regulation of prodigiosin, a carbapenem, and gas vesicles.</title>
        <authorList>
            <person name="Fineran P.C."/>
            <person name="Iglesias Cans M.C."/>
            <person name="Ramsay J.P."/>
            <person name="Wilf N.M."/>
            <person name="Cossyleon D."/>
            <person name="McNeil M.B."/>
            <person name="Williamson N.R."/>
            <person name="Monson R.E."/>
            <person name="Becher S.A."/>
            <person name="Stanton J.A."/>
            <person name="Brugger K."/>
            <person name="Brown S.D."/>
            <person name="Salmond G.P."/>
        </authorList>
    </citation>
    <scope>NUCLEOTIDE SEQUENCE [LARGE SCALE GENOMIC DNA]</scope>
    <source>
        <strain evidence="11">ATCC 39006</strain>
        <strain evidence="12">ATCC 39006 / SC 11482</strain>
    </source>
</reference>
<dbReference type="STRING" id="104623.Ser39006_00677"/>
<keyword evidence="6" id="KW-0812">Transmembrane</keyword>
<proteinExistence type="inferred from homology"/>
<accession>A0A2I5TEC6</accession>
<keyword evidence="2" id="KW-0145">Chemotaxis</keyword>
<dbReference type="SMART" id="SM00283">
    <property type="entry name" value="MA"/>
    <property type="match status" value="1"/>
</dbReference>
<dbReference type="InterPro" id="IPR032255">
    <property type="entry name" value="HBM"/>
</dbReference>
<dbReference type="Pfam" id="PF16591">
    <property type="entry name" value="HBM"/>
    <property type="match status" value="1"/>
</dbReference>
<reference evidence="11" key="2">
    <citation type="submission" date="2013-09" db="EMBL/GenBank/DDBJ databases">
        <authorList>
            <person name="Wang G."/>
            <person name="Yang Y."/>
            <person name="Su Y."/>
        </authorList>
    </citation>
    <scope>NUCLEOTIDE SEQUENCE</scope>
    <source>
        <strain evidence="11">ATCC 39006</strain>
    </source>
</reference>
<evidence type="ECO:0000313" key="13">
    <source>
        <dbReference type="Proteomes" id="UP000233778"/>
    </source>
</evidence>
<evidence type="ECO:0000313" key="12">
    <source>
        <dbReference type="Proteomes" id="UP000017700"/>
    </source>
</evidence>
<feature type="domain" description="Methyl-accepting transducer" evidence="7">
    <location>
        <begin position="360"/>
        <end position="589"/>
    </location>
</feature>
<keyword evidence="6" id="KW-1133">Transmembrane helix</keyword>
<feature type="domain" description="HAMP" evidence="8">
    <location>
        <begin position="303"/>
        <end position="355"/>
    </location>
</feature>
<evidence type="ECO:0000256" key="1">
    <source>
        <dbReference type="ARBA" id="ARBA00004370"/>
    </source>
</evidence>
<dbReference type="PROSITE" id="PS50885">
    <property type="entry name" value="HAMP"/>
    <property type="match status" value="1"/>
</dbReference>
<evidence type="ECO:0000256" key="6">
    <source>
        <dbReference type="SAM" id="Phobius"/>
    </source>
</evidence>
<dbReference type="RefSeq" id="WP_021013952.1">
    <property type="nucleotide sequence ID" value="NZ_CP025084.1"/>
</dbReference>
<dbReference type="PANTHER" id="PTHR43531">
    <property type="entry name" value="PROTEIN ICFG"/>
    <property type="match status" value="1"/>
</dbReference>
<dbReference type="Gene3D" id="1.10.287.950">
    <property type="entry name" value="Methyl-accepting chemotaxis protein"/>
    <property type="match status" value="1"/>
</dbReference>
<dbReference type="Proteomes" id="UP000233778">
    <property type="component" value="Chromosome"/>
</dbReference>
<dbReference type="AlphaFoldDB" id="A0A2I5TEC6"/>
<dbReference type="GO" id="GO:0006935">
    <property type="term" value="P:chemotaxis"/>
    <property type="evidence" value="ECO:0007669"/>
    <property type="project" value="UniProtKB-KW"/>
</dbReference>
<dbReference type="PANTHER" id="PTHR43531:SF5">
    <property type="entry name" value="METHYL-ACCEPTING CHEMOTAXIS PROTEIN III"/>
    <property type="match status" value="1"/>
</dbReference>
<dbReference type="Gene3D" id="1.20.1440.210">
    <property type="match status" value="1"/>
</dbReference>
<dbReference type="SMART" id="SM01358">
    <property type="entry name" value="HBM"/>
    <property type="match status" value="1"/>
</dbReference>
<dbReference type="EMBL" id="CP025085">
    <property type="protein sequence ID" value="AUG98597.1"/>
    <property type="molecule type" value="Genomic_DNA"/>
</dbReference>
<evidence type="ECO:0000256" key="4">
    <source>
        <dbReference type="ARBA" id="ARBA00029447"/>
    </source>
</evidence>
<evidence type="ECO:0000256" key="2">
    <source>
        <dbReference type="ARBA" id="ARBA00022500"/>
    </source>
</evidence>
<gene>
    <name evidence="10" type="ORF">CWC46_01395</name>
    <name evidence="11" type="ORF">Ser39006_001395</name>
</gene>
<dbReference type="GO" id="GO:0004888">
    <property type="term" value="F:transmembrane signaling receptor activity"/>
    <property type="evidence" value="ECO:0007669"/>
    <property type="project" value="InterPro"/>
</dbReference>
<comment type="similarity">
    <text evidence="4">Belongs to the methyl-accepting chemotaxis (MCP) protein family.</text>
</comment>
<comment type="subcellular location">
    <subcellularLocation>
        <location evidence="1">Membrane</location>
    </subcellularLocation>
</comment>
<dbReference type="KEGG" id="sera:Ser39006_001395"/>
<keyword evidence="3 5" id="KW-0807">Transducer</keyword>
<dbReference type="PROSITE" id="PS50111">
    <property type="entry name" value="CHEMOTAXIS_TRANSDUC_2"/>
    <property type="match status" value="1"/>
</dbReference>
<organism evidence="11 12">
    <name type="scientific">Serratia sp. (strain ATCC 39006)</name>
    <name type="common">Prodigiosinella confusarubida</name>
    <dbReference type="NCBI Taxonomy" id="104623"/>
    <lineage>
        <taxon>Bacteria</taxon>
        <taxon>Pseudomonadati</taxon>
        <taxon>Pseudomonadota</taxon>
        <taxon>Gammaproteobacteria</taxon>
        <taxon>Enterobacterales</taxon>
        <taxon>Pectobacteriaceae</taxon>
        <taxon>Prodigiosinella</taxon>
    </lineage>
</organism>
<dbReference type="CDD" id="cd06225">
    <property type="entry name" value="HAMP"/>
    <property type="match status" value="1"/>
</dbReference>
<dbReference type="PROSITE" id="PS51753">
    <property type="entry name" value="HBM"/>
    <property type="match status" value="1"/>
</dbReference>
<dbReference type="KEGG" id="serq:CWC46_01395"/>
<dbReference type="Pfam" id="PF00015">
    <property type="entry name" value="MCPsignal"/>
    <property type="match status" value="1"/>
</dbReference>
<dbReference type="InterPro" id="IPR004090">
    <property type="entry name" value="Chemotax_Me-accpt_rcpt"/>
</dbReference>
<dbReference type="SUPFAM" id="SSF58104">
    <property type="entry name" value="Methyl-accepting chemotaxis protein (MCP) signaling domain"/>
    <property type="match status" value="1"/>
</dbReference>
<keyword evidence="12" id="KW-1185">Reference proteome</keyword>
<evidence type="ECO:0000256" key="5">
    <source>
        <dbReference type="PROSITE-ProRule" id="PRU00284"/>
    </source>
</evidence>
<name>A0A2I5TEC6_SERS3</name>
<feature type="transmembrane region" description="Helical" evidence="6">
    <location>
        <begin position="281"/>
        <end position="301"/>
    </location>
</feature>
<dbReference type="Proteomes" id="UP000017700">
    <property type="component" value="Chromosome"/>
</dbReference>
<evidence type="ECO:0000259" key="8">
    <source>
        <dbReference type="PROSITE" id="PS50885"/>
    </source>
</evidence>
<keyword evidence="6" id="KW-0472">Membrane</keyword>
<dbReference type="PRINTS" id="PR00260">
    <property type="entry name" value="CHEMTRNSDUCR"/>
</dbReference>
<evidence type="ECO:0000313" key="11">
    <source>
        <dbReference type="EMBL" id="AUH02912.1"/>
    </source>
</evidence>
<dbReference type="EMBL" id="CP025084">
    <property type="protein sequence ID" value="AUH02912.1"/>
    <property type="molecule type" value="Genomic_DNA"/>
</dbReference>
<dbReference type="CDD" id="cd11386">
    <property type="entry name" value="MCP_signal"/>
    <property type="match status" value="1"/>
</dbReference>
<dbReference type="InterPro" id="IPR004089">
    <property type="entry name" value="MCPsignal_dom"/>
</dbReference>
<dbReference type="InterPro" id="IPR051310">
    <property type="entry name" value="MCP_chemotaxis"/>
</dbReference>
<reference evidence="11" key="4">
    <citation type="submission" date="2017-11" db="EMBL/GenBank/DDBJ databases">
        <title>Complete genome sequence of Serratia sp. ATCC 39006.</title>
        <authorList>
            <person name="Hampton H.G."/>
            <person name="Jackson S.A."/>
            <person name="Jauregui R."/>
            <person name="Poulter G.T.M."/>
            <person name="Salmond G.P.C."/>
            <person name="Fineran P.C."/>
        </authorList>
    </citation>
    <scope>NUCLEOTIDE SEQUENCE</scope>
    <source>
        <strain evidence="11">ATCC 39006</strain>
    </source>
</reference>
<evidence type="ECO:0000259" key="7">
    <source>
        <dbReference type="PROSITE" id="PS50111"/>
    </source>
</evidence>
<dbReference type="OrthoDB" id="6167817at2"/>
<feature type="domain" description="HBM" evidence="9">
    <location>
        <begin position="41"/>
        <end position="276"/>
    </location>
</feature>
<evidence type="ECO:0000313" key="10">
    <source>
        <dbReference type="EMBL" id="AUG98597.1"/>
    </source>
</evidence>
<protein>
    <submittedName>
        <fullName evidence="11">Methyl-accepting chemotaxis protein</fullName>
    </submittedName>
</protein>